<sequence length="642" mass="72254">MKLNFTILFCLGFIFSLAQRNYEHSIQEKNAFQNGQHTHAEEGVLLDADYVPEYYRLEIHADPNVSNFSGKTTMHFTTTELLNQIKINAKQNLDIESISYHSAPITNFTRSGDVLTINLPASLPQNHLDSIAISFSGNANTSSGYSVFSHNGNPIAETISESFHASAWWVCKDDLLDKVKKIDIHVTHPSSMKAASNGLLKSVTNIGGGNSVSHWQHNYPIPVYLVAIAVTNYIEYNNSVDISGTNVPIINYVYPESLSGAQSSLDQVPSYISSLSEKFGDYPYKLEKYGHAEWERGGGMEHSTMSFVANFDFGLVVHELGHQWFGNQVTCGTWSDIWLNEGFAEYSDGLMTQEIFGENAFKSWKEDYVWYITDNNWGSVWNPEPENEDRIFNYRLTYAKASMMVHLIRYIINDDALFYQSMKNYLNDPALTYGYATTPQFKSSLEASTGMNWDNYFADWIYGQGHPIFNIAVNKHSGSNNITVIINQNQSHNSVDFFETPLEIQFRGSGGQTATRRFNLTQNGQSFDVTDLSFAVTNYTVNPSFDVVCRIGSTTLGNEELDAANSTKASIYPNPANESFTIENKENIDEIKVFDVSGKVIYHSKDLNNAKVQINSQNWTTGTYMVQIQSGNRTQLMKVLVK</sequence>
<dbReference type="InterPro" id="IPR045357">
    <property type="entry name" value="Aminopeptidase_N-like_N"/>
</dbReference>
<dbReference type="STRING" id="1434700.SAMN06296427_10411"/>
<evidence type="ECO:0000259" key="14">
    <source>
        <dbReference type="Pfam" id="PF17900"/>
    </source>
</evidence>
<evidence type="ECO:0000256" key="3">
    <source>
        <dbReference type="ARBA" id="ARBA00010136"/>
    </source>
</evidence>
<dbReference type="AlphaFoldDB" id="A0A1W2A7D6"/>
<feature type="domain" description="Aminopeptidase N-like N-terminal" evidence="14">
    <location>
        <begin position="51"/>
        <end position="225"/>
    </location>
</feature>
<dbReference type="PANTHER" id="PTHR11533">
    <property type="entry name" value="PROTEASE M1 ZINC METALLOPROTEASE"/>
    <property type="match status" value="1"/>
</dbReference>
<evidence type="ECO:0000256" key="6">
    <source>
        <dbReference type="ARBA" id="ARBA00022438"/>
    </source>
</evidence>
<dbReference type="Pfam" id="PF01433">
    <property type="entry name" value="Peptidase_M1"/>
    <property type="match status" value="1"/>
</dbReference>
<proteinExistence type="inferred from homology"/>
<keyword evidence="10" id="KW-0378">Hydrolase</keyword>
<feature type="domain" description="Secretion system C-terminal sorting" evidence="15">
    <location>
        <begin position="571"/>
        <end position="641"/>
    </location>
</feature>
<dbReference type="InterPro" id="IPR042097">
    <property type="entry name" value="Aminopeptidase_N-like_N_sf"/>
</dbReference>
<dbReference type="OrthoDB" id="100605at2"/>
<dbReference type="Pfam" id="PF17900">
    <property type="entry name" value="Peptidase_M1_N"/>
    <property type="match status" value="1"/>
</dbReference>
<evidence type="ECO:0000313" key="16">
    <source>
        <dbReference type="EMBL" id="SMC56659.1"/>
    </source>
</evidence>
<keyword evidence="7" id="KW-0645">Protease</keyword>
<dbReference type="GO" id="GO:0008270">
    <property type="term" value="F:zinc ion binding"/>
    <property type="evidence" value="ECO:0007669"/>
    <property type="project" value="InterPro"/>
</dbReference>
<dbReference type="NCBIfam" id="TIGR04183">
    <property type="entry name" value="Por_Secre_tail"/>
    <property type="match status" value="1"/>
</dbReference>
<dbReference type="GO" id="GO:0006508">
    <property type="term" value="P:proteolysis"/>
    <property type="evidence" value="ECO:0007669"/>
    <property type="project" value="UniProtKB-KW"/>
</dbReference>
<dbReference type="InterPro" id="IPR027268">
    <property type="entry name" value="Peptidase_M4/M1_CTD_sf"/>
</dbReference>
<evidence type="ECO:0000313" key="17">
    <source>
        <dbReference type="Proteomes" id="UP000192393"/>
    </source>
</evidence>
<comment type="cofactor">
    <cofactor evidence="2">
        <name>Zn(2+)</name>
        <dbReference type="ChEBI" id="CHEBI:29105"/>
    </cofactor>
</comment>
<dbReference type="GO" id="GO:0005737">
    <property type="term" value="C:cytoplasm"/>
    <property type="evidence" value="ECO:0007669"/>
    <property type="project" value="TreeGrafter"/>
</dbReference>
<dbReference type="SUPFAM" id="SSF55486">
    <property type="entry name" value="Metalloproteases ('zincins'), catalytic domain"/>
    <property type="match status" value="1"/>
</dbReference>
<evidence type="ECO:0000259" key="13">
    <source>
        <dbReference type="Pfam" id="PF01433"/>
    </source>
</evidence>
<dbReference type="Pfam" id="PF18962">
    <property type="entry name" value="Por_Secre_tail"/>
    <property type="match status" value="1"/>
</dbReference>
<evidence type="ECO:0000256" key="12">
    <source>
        <dbReference type="ARBA" id="ARBA00023049"/>
    </source>
</evidence>
<dbReference type="CDD" id="cd09603">
    <property type="entry name" value="M1_APN_like"/>
    <property type="match status" value="1"/>
</dbReference>
<keyword evidence="6" id="KW-0031">Aminopeptidase</keyword>
<evidence type="ECO:0000256" key="9">
    <source>
        <dbReference type="ARBA" id="ARBA00022729"/>
    </source>
</evidence>
<comment type="catalytic activity">
    <reaction evidence="1">
        <text>Release of an N-terminal amino acid, Xaa-|-Yaa- from a peptide, amide or arylamide. Xaa is preferably Ala, but may be most amino acids including Pro (slow action). When a terminal hydrophobic residue is followed by a prolyl residue, the two may be released as an intact Xaa-Pro dipeptide.</text>
        <dbReference type="EC" id="3.4.11.2"/>
    </reaction>
</comment>
<dbReference type="GO" id="GO:0042277">
    <property type="term" value="F:peptide binding"/>
    <property type="evidence" value="ECO:0007669"/>
    <property type="project" value="TreeGrafter"/>
</dbReference>
<dbReference type="InterPro" id="IPR050344">
    <property type="entry name" value="Peptidase_M1_aminopeptidases"/>
</dbReference>
<keyword evidence="12" id="KW-0482">Metalloprotease</keyword>
<dbReference type="Proteomes" id="UP000192393">
    <property type="component" value="Unassembled WGS sequence"/>
</dbReference>
<dbReference type="GO" id="GO:0070006">
    <property type="term" value="F:metalloaminopeptidase activity"/>
    <property type="evidence" value="ECO:0007669"/>
    <property type="project" value="TreeGrafter"/>
</dbReference>
<gene>
    <name evidence="16" type="ORF">SAMN06296427_10411</name>
</gene>
<dbReference type="SUPFAM" id="SSF63737">
    <property type="entry name" value="Leukotriene A4 hydrolase N-terminal domain"/>
    <property type="match status" value="1"/>
</dbReference>
<dbReference type="RefSeq" id="WP_084016938.1">
    <property type="nucleotide sequence ID" value="NZ_FWXS01000004.1"/>
</dbReference>
<accession>A0A1W2A7D6</accession>
<feature type="domain" description="Peptidase M1 membrane alanine aminopeptidase" evidence="13">
    <location>
        <begin position="315"/>
        <end position="460"/>
    </location>
</feature>
<evidence type="ECO:0000256" key="1">
    <source>
        <dbReference type="ARBA" id="ARBA00000098"/>
    </source>
</evidence>
<dbReference type="GO" id="GO:0016020">
    <property type="term" value="C:membrane"/>
    <property type="evidence" value="ECO:0007669"/>
    <property type="project" value="TreeGrafter"/>
</dbReference>
<evidence type="ECO:0000256" key="5">
    <source>
        <dbReference type="ARBA" id="ARBA00015611"/>
    </source>
</evidence>
<comment type="similarity">
    <text evidence="3">Belongs to the peptidase M1 family.</text>
</comment>
<evidence type="ECO:0000259" key="15">
    <source>
        <dbReference type="Pfam" id="PF18962"/>
    </source>
</evidence>
<reference evidence="16 17" key="1">
    <citation type="submission" date="2017-04" db="EMBL/GenBank/DDBJ databases">
        <authorList>
            <person name="Afonso C.L."/>
            <person name="Miller P.J."/>
            <person name="Scott M.A."/>
            <person name="Spackman E."/>
            <person name="Goraichik I."/>
            <person name="Dimitrov K.M."/>
            <person name="Suarez D.L."/>
            <person name="Swayne D.E."/>
        </authorList>
    </citation>
    <scope>NUCLEOTIDE SEQUENCE [LARGE SCALE GENOMIC DNA]</scope>
    <source>
        <strain evidence="16 17">CGMCC 1.12708</strain>
    </source>
</reference>
<evidence type="ECO:0000256" key="8">
    <source>
        <dbReference type="ARBA" id="ARBA00022723"/>
    </source>
</evidence>
<protein>
    <recommendedName>
        <fullName evidence="5">Aminopeptidase N</fullName>
        <ecNumber evidence="4">3.4.11.2</ecNumber>
    </recommendedName>
</protein>
<dbReference type="GO" id="GO:0005615">
    <property type="term" value="C:extracellular space"/>
    <property type="evidence" value="ECO:0007669"/>
    <property type="project" value="TreeGrafter"/>
</dbReference>
<dbReference type="EC" id="3.4.11.2" evidence="4"/>
<dbReference type="InterPro" id="IPR014782">
    <property type="entry name" value="Peptidase_M1_dom"/>
</dbReference>
<dbReference type="PRINTS" id="PR00756">
    <property type="entry name" value="ALADIPTASE"/>
</dbReference>
<keyword evidence="17" id="KW-1185">Reference proteome</keyword>
<dbReference type="InterPro" id="IPR026444">
    <property type="entry name" value="Secre_tail"/>
</dbReference>
<name>A0A1W2A7D6_9FLAO</name>
<evidence type="ECO:0000256" key="4">
    <source>
        <dbReference type="ARBA" id="ARBA00012564"/>
    </source>
</evidence>
<dbReference type="GO" id="GO:0043171">
    <property type="term" value="P:peptide catabolic process"/>
    <property type="evidence" value="ECO:0007669"/>
    <property type="project" value="TreeGrafter"/>
</dbReference>
<dbReference type="PANTHER" id="PTHR11533:SF174">
    <property type="entry name" value="PUROMYCIN-SENSITIVE AMINOPEPTIDASE-RELATED"/>
    <property type="match status" value="1"/>
</dbReference>
<dbReference type="Gene3D" id="2.60.40.1730">
    <property type="entry name" value="tricorn interacting facor f3 domain"/>
    <property type="match status" value="1"/>
</dbReference>
<dbReference type="EMBL" id="FWXS01000004">
    <property type="protein sequence ID" value="SMC56659.1"/>
    <property type="molecule type" value="Genomic_DNA"/>
</dbReference>
<keyword evidence="9" id="KW-0732">Signal</keyword>
<organism evidence="16 17">
    <name type="scientific">Moheibacter sediminis</name>
    <dbReference type="NCBI Taxonomy" id="1434700"/>
    <lineage>
        <taxon>Bacteria</taxon>
        <taxon>Pseudomonadati</taxon>
        <taxon>Bacteroidota</taxon>
        <taxon>Flavobacteriia</taxon>
        <taxon>Flavobacteriales</taxon>
        <taxon>Weeksellaceae</taxon>
        <taxon>Moheibacter</taxon>
    </lineage>
</organism>
<evidence type="ECO:0000256" key="10">
    <source>
        <dbReference type="ARBA" id="ARBA00022801"/>
    </source>
</evidence>
<dbReference type="GO" id="GO:0016285">
    <property type="term" value="F:alanyl aminopeptidase activity"/>
    <property type="evidence" value="ECO:0007669"/>
    <property type="project" value="UniProtKB-EC"/>
</dbReference>
<keyword evidence="11" id="KW-0862">Zinc</keyword>
<evidence type="ECO:0000256" key="7">
    <source>
        <dbReference type="ARBA" id="ARBA00022670"/>
    </source>
</evidence>
<keyword evidence="8" id="KW-0479">Metal-binding</keyword>
<evidence type="ECO:0000256" key="11">
    <source>
        <dbReference type="ARBA" id="ARBA00022833"/>
    </source>
</evidence>
<evidence type="ECO:0000256" key="2">
    <source>
        <dbReference type="ARBA" id="ARBA00001947"/>
    </source>
</evidence>
<dbReference type="InterPro" id="IPR001930">
    <property type="entry name" value="Peptidase_M1"/>
</dbReference>
<dbReference type="Gene3D" id="1.10.390.10">
    <property type="entry name" value="Neutral Protease Domain 2"/>
    <property type="match status" value="1"/>
</dbReference>